<reference evidence="1" key="1">
    <citation type="journal article" date="2021" name="Proc. Natl. Acad. Sci. U.S.A.">
        <title>A Catalog of Tens of Thousands of Viruses from Human Metagenomes Reveals Hidden Associations with Chronic Diseases.</title>
        <authorList>
            <person name="Tisza M.J."/>
            <person name="Buck C.B."/>
        </authorList>
    </citation>
    <scope>NUCLEOTIDE SEQUENCE</scope>
    <source>
        <strain evidence="1">CtXVO17</strain>
    </source>
</reference>
<accession>A0A8S5P3I0</accession>
<dbReference type="Gene3D" id="1.10.246.150">
    <property type="match status" value="1"/>
</dbReference>
<dbReference type="EMBL" id="BK015316">
    <property type="protein sequence ID" value="DAE00993.1"/>
    <property type="molecule type" value="Genomic_DNA"/>
</dbReference>
<sequence>MIMTVEELKSYIDITAKDPVLEAKLQALELLIRKYTNNNFQDRSRRFNAEVKSGVLQGASNLFAEGDTVQISESLYNDGLYVIKGIDMDNAHMDFDEPLSDEICVLVTKVKYPMDVKLGVANMLKWDIENRDKVGIQSETLSRHSVTYFNMDGDNSLMGYPKSLLGFLKPYMKARF</sequence>
<protein>
    <submittedName>
        <fullName evidence="1">Head to tail adaptor</fullName>
    </submittedName>
</protein>
<proteinExistence type="predicted"/>
<organism evidence="1">
    <name type="scientific">Myoviridae sp. ctXVO17</name>
    <dbReference type="NCBI Taxonomy" id="2825121"/>
    <lineage>
        <taxon>Viruses</taxon>
        <taxon>Duplodnaviria</taxon>
        <taxon>Heunggongvirae</taxon>
        <taxon>Uroviricota</taxon>
        <taxon>Caudoviricetes</taxon>
    </lineage>
</organism>
<evidence type="ECO:0000313" key="1">
    <source>
        <dbReference type="EMBL" id="DAE00993.1"/>
    </source>
</evidence>
<dbReference type="InterPro" id="IPR053746">
    <property type="entry name" value="Viral_HT_Connector_Assembly"/>
</dbReference>
<name>A0A8S5P3I0_9CAUD</name>